<evidence type="ECO:0000256" key="9">
    <source>
        <dbReference type="ARBA" id="ARBA00048317"/>
    </source>
</evidence>
<evidence type="ECO:0000256" key="2">
    <source>
        <dbReference type="ARBA" id="ARBA00022676"/>
    </source>
</evidence>
<comment type="catalytic activity">
    <reaction evidence="10">
        <text>L-threonyl-[protein] + UDP-N-acetyl-alpha-D-glucosamine = 3-O-(N-acetyl-beta-D-glucosaminyl)-L-threonyl-[protein] + UDP + H(+)</text>
        <dbReference type="Rhea" id="RHEA:48908"/>
        <dbReference type="Rhea" id="RHEA-COMP:11060"/>
        <dbReference type="Rhea" id="RHEA-COMP:12252"/>
        <dbReference type="ChEBI" id="CHEBI:15378"/>
        <dbReference type="ChEBI" id="CHEBI:30013"/>
        <dbReference type="ChEBI" id="CHEBI:57705"/>
        <dbReference type="ChEBI" id="CHEBI:58223"/>
        <dbReference type="ChEBI" id="CHEBI:90840"/>
        <dbReference type="EC" id="2.4.1.255"/>
    </reaction>
</comment>
<keyword evidence="11" id="KW-1133">Transmembrane helix</keyword>
<dbReference type="InterPro" id="IPR007657">
    <property type="entry name" value="Glycosyltransferase_61"/>
</dbReference>
<dbReference type="EC" id="2.4.1.255" evidence="1"/>
<evidence type="ECO:0000256" key="1">
    <source>
        <dbReference type="ARBA" id="ARBA00011970"/>
    </source>
</evidence>
<dbReference type="InterPro" id="IPR049625">
    <property type="entry name" value="Glyco_transf_61_cat"/>
</dbReference>
<evidence type="ECO:0000256" key="3">
    <source>
        <dbReference type="ARBA" id="ARBA00022679"/>
    </source>
</evidence>
<keyword evidence="5" id="KW-0256">Endoplasmic reticulum</keyword>
<organism evidence="13 14">
    <name type="scientific">Crassostrea virginica</name>
    <name type="common">Eastern oyster</name>
    <dbReference type="NCBI Taxonomy" id="6565"/>
    <lineage>
        <taxon>Eukaryota</taxon>
        <taxon>Metazoa</taxon>
        <taxon>Spiralia</taxon>
        <taxon>Lophotrochozoa</taxon>
        <taxon>Mollusca</taxon>
        <taxon>Bivalvia</taxon>
        <taxon>Autobranchia</taxon>
        <taxon>Pteriomorphia</taxon>
        <taxon>Ostreida</taxon>
        <taxon>Ostreoidea</taxon>
        <taxon>Ostreidae</taxon>
        <taxon>Crassostrea</taxon>
    </lineage>
</organism>
<evidence type="ECO:0000256" key="5">
    <source>
        <dbReference type="ARBA" id="ARBA00022824"/>
    </source>
</evidence>
<dbReference type="GO" id="GO:0097363">
    <property type="term" value="F:protein O-acetylglucosaminyltransferase activity"/>
    <property type="evidence" value="ECO:0007669"/>
    <property type="project" value="UniProtKB-EC"/>
</dbReference>
<sequence length="440" mass="51653">MHYNNRKIQFLLLSLEIIYAIFIIYVIVYLNILYKAGTEDENLLTESLLNSRCPFSTNVNSHPLHSKFFFACGKEIMFFDKMFAVLRNVVFQASIANRKLSNYSESGWRHSIQTVSSHCKSQFVDIEGLHLIDPILSWMKTVEIVESLDKREGEFERRSVGFFIARHDVSNLYHTMTQVYNVVVAQLLLDIAPTCKNNRCVGLFMDKHGEHTDLQELWDGLFQEKLYQGQGHRFHFDTIVLINSGYEGYLNHLRSPELPLVAEFQRYIPSLFGICDQRKLSCSSINIRVILRQDEMMNNGTIRIRERKFYNERKMLEEIQNSLPGHNVRGVRLENYPMKTQLTFISQTDFLVGVHGAGLTFALFLPEHAGVLELFPRYRDTGNVHYRTISKWRNLYYRAWQNYRAENEFPNFHTRFRVKNIVYYIMDYLDAKCKGISGIR</sequence>
<feature type="transmembrane region" description="Helical" evidence="11">
    <location>
        <begin position="12"/>
        <end position="34"/>
    </location>
</feature>
<keyword evidence="6" id="KW-0325">Glycoprotein</keyword>
<dbReference type="OrthoDB" id="529273at2759"/>
<dbReference type="KEGG" id="cvn:111116016"/>
<keyword evidence="11" id="KW-0812">Transmembrane</keyword>
<dbReference type="RefSeq" id="XP_022310691.1">
    <property type="nucleotide sequence ID" value="XM_022454983.1"/>
</dbReference>
<dbReference type="AlphaFoldDB" id="A0A8B8C776"/>
<dbReference type="PANTHER" id="PTHR20961:SF148">
    <property type="entry name" value="EGF DOMAIN-SPECIFIC O-LINKED N-ACETYLGLUCOSAMINE TRANSFERASE"/>
    <property type="match status" value="1"/>
</dbReference>
<evidence type="ECO:0000313" key="13">
    <source>
        <dbReference type="Proteomes" id="UP000694844"/>
    </source>
</evidence>
<dbReference type="Proteomes" id="UP000694844">
    <property type="component" value="Chromosome 9"/>
</dbReference>
<evidence type="ECO:0000256" key="10">
    <source>
        <dbReference type="ARBA" id="ARBA00049432"/>
    </source>
</evidence>
<keyword evidence="2" id="KW-0328">Glycosyltransferase</keyword>
<keyword evidence="3" id="KW-0808">Transferase</keyword>
<keyword evidence="4" id="KW-0732">Signal</keyword>
<protein>
    <recommendedName>
        <fullName evidence="7">EGF domain-specific O-linked N-acetylglucosamine transferase</fullName>
        <ecNumber evidence="1">2.4.1.255</ecNumber>
    </recommendedName>
    <alternativeName>
        <fullName evidence="8">Extracellular O-linked N-acetylglucosamine transferase</fullName>
    </alternativeName>
</protein>
<feature type="domain" description="Glycosyltransferase 61 catalytic" evidence="12">
    <location>
        <begin position="305"/>
        <end position="372"/>
    </location>
</feature>
<reference evidence="14" key="1">
    <citation type="submission" date="2025-08" db="UniProtKB">
        <authorList>
            <consortium name="RefSeq"/>
        </authorList>
    </citation>
    <scope>IDENTIFICATION</scope>
    <source>
        <tissue evidence="14">Whole sample</tissue>
    </source>
</reference>
<accession>A0A8B8C776</accession>
<evidence type="ECO:0000256" key="6">
    <source>
        <dbReference type="ARBA" id="ARBA00023180"/>
    </source>
</evidence>
<dbReference type="PANTHER" id="PTHR20961">
    <property type="entry name" value="GLYCOSYLTRANSFERASE"/>
    <property type="match status" value="1"/>
</dbReference>
<evidence type="ECO:0000256" key="8">
    <source>
        <dbReference type="ARBA" id="ARBA00042574"/>
    </source>
</evidence>
<evidence type="ECO:0000259" key="12">
    <source>
        <dbReference type="Pfam" id="PF04577"/>
    </source>
</evidence>
<evidence type="ECO:0000313" key="14">
    <source>
        <dbReference type="RefSeq" id="XP_022310691.1"/>
    </source>
</evidence>
<dbReference type="GeneID" id="111116016"/>
<evidence type="ECO:0000256" key="4">
    <source>
        <dbReference type="ARBA" id="ARBA00022729"/>
    </source>
</evidence>
<gene>
    <name evidence="14" type="primary">LOC111116016</name>
</gene>
<name>A0A8B8C776_CRAVI</name>
<keyword evidence="11" id="KW-0472">Membrane</keyword>
<proteinExistence type="predicted"/>
<evidence type="ECO:0000256" key="11">
    <source>
        <dbReference type="SAM" id="Phobius"/>
    </source>
</evidence>
<evidence type="ECO:0000256" key="7">
    <source>
        <dbReference type="ARBA" id="ARBA00040944"/>
    </source>
</evidence>
<keyword evidence="13" id="KW-1185">Reference proteome</keyword>
<dbReference type="Pfam" id="PF04577">
    <property type="entry name" value="Glyco_transf_61"/>
    <property type="match status" value="1"/>
</dbReference>
<comment type="catalytic activity">
    <reaction evidence="9">
        <text>L-seryl-[protein] + UDP-N-acetyl-alpha-D-glucosamine = 3-O-(N-acetyl-beta-D-glucosaminyl)-L-seryl-[protein] + UDP + H(+)</text>
        <dbReference type="Rhea" id="RHEA:48904"/>
        <dbReference type="Rhea" id="RHEA-COMP:9863"/>
        <dbReference type="Rhea" id="RHEA-COMP:12251"/>
        <dbReference type="ChEBI" id="CHEBI:15378"/>
        <dbReference type="ChEBI" id="CHEBI:29999"/>
        <dbReference type="ChEBI" id="CHEBI:57705"/>
        <dbReference type="ChEBI" id="CHEBI:58223"/>
        <dbReference type="ChEBI" id="CHEBI:90838"/>
        <dbReference type="EC" id="2.4.1.255"/>
    </reaction>
</comment>